<reference evidence="2" key="3">
    <citation type="submission" date="2022-06" db="UniProtKB">
        <authorList>
            <consortium name="EnsemblPlants"/>
        </authorList>
    </citation>
    <scope>IDENTIFICATION</scope>
</reference>
<evidence type="ECO:0000313" key="2">
    <source>
        <dbReference type="EnsemblPlants" id="TuG1812G0200001831.01.T01"/>
    </source>
</evidence>
<dbReference type="Gramene" id="TuG1812G0200001831.01.T01">
    <property type="protein sequence ID" value="TuG1812G0200001831.01.T01"/>
    <property type="gene ID" value="TuG1812G0200001831.01"/>
</dbReference>
<feature type="compositionally biased region" description="Basic and acidic residues" evidence="1">
    <location>
        <begin position="10"/>
        <end position="25"/>
    </location>
</feature>
<protein>
    <submittedName>
        <fullName evidence="2">Uncharacterized protein</fullName>
    </submittedName>
</protein>
<name>A0A8R7TEU5_TRIUA</name>
<reference evidence="3" key="1">
    <citation type="journal article" date="2013" name="Nature">
        <title>Draft genome of the wheat A-genome progenitor Triticum urartu.</title>
        <authorList>
            <person name="Ling H.Q."/>
            <person name="Zhao S."/>
            <person name="Liu D."/>
            <person name="Wang J."/>
            <person name="Sun H."/>
            <person name="Zhang C."/>
            <person name="Fan H."/>
            <person name="Li D."/>
            <person name="Dong L."/>
            <person name="Tao Y."/>
            <person name="Gao C."/>
            <person name="Wu H."/>
            <person name="Li Y."/>
            <person name="Cui Y."/>
            <person name="Guo X."/>
            <person name="Zheng S."/>
            <person name="Wang B."/>
            <person name="Yu K."/>
            <person name="Liang Q."/>
            <person name="Yang W."/>
            <person name="Lou X."/>
            <person name="Chen J."/>
            <person name="Feng M."/>
            <person name="Jian J."/>
            <person name="Zhang X."/>
            <person name="Luo G."/>
            <person name="Jiang Y."/>
            <person name="Liu J."/>
            <person name="Wang Z."/>
            <person name="Sha Y."/>
            <person name="Zhang B."/>
            <person name="Wu H."/>
            <person name="Tang D."/>
            <person name="Shen Q."/>
            <person name="Xue P."/>
            <person name="Zou S."/>
            <person name="Wang X."/>
            <person name="Liu X."/>
            <person name="Wang F."/>
            <person name="Yang Y."/>
            <person name="An X."/>
            <person name="Dong Z."/>
            <person name="Zhang K."/>
            <person name="Zhang X."/>
            <person name="Luo M.C."/>
            <person name="Dvorak J."/>
            <person name="Tong Y."/>
            <person name="Wang J."/>
            <person name="Yang H."/>
            <person name="Li Z."/>
            <person name="Wang D."/>
            <person name="Zhang A."/>
            <person name="Wang J."/>
        </authorList>
    </citation>
    <scope>NUCLEOTIDE SEQUENCE</scope>
    <source>
        <strain evidence="3">cv. G1812</strain>
    </source>
</reference>
<proteinExistence type="predicted"/>
<keyword evidence="3" id="KW-1185">Reference proteome</keyword>
<evidence type="ECO:0000256" key="1">
    <source>
        <dbReference type="SAM" id="MobiDB-lite"/>
    </source>
</evidence>
<dbReference type="EnsemblPlants" id="TuG1812G0200001831.01.T01">
    <property type="protein sequence ID" value="TuG1812G0200001831.01.T01"/>
    <property type="gene ID" value="TuG1812G0200001831.01"/>
</dbReference>
<dbReference type="AlphaFoldDB" id="A0A8R7TEU5"/>
<organism evidence="2 3">
    <name type="scientific">Triticum urartu</name>
    <name type="common">Red wild einkorn</name>
    <name type="synonym">Crithodium urartu</name>
    <dbReference type="NCBI Taxonomy" id="4572"/>
    <lineage>
        <taxon>Eukaryota</taxon>
        <taxon>Viridiplantae</taxon>
        <taxon>Streptophyta</taxon>
        <taxon>Embryophyta</taxon>
        <taxon>Tracheophyta</taxon>
        <taxon>Spermatophyta</taxon>
        <taxon>Magnoliopsida</taxon>
        <taxon>Liliopsida</taxon>
        <taxon>Poales</taxon>
        <taxon>Poaceae</taxon>
        <taxon>BOP clade</taxon>
        <taxon>Pooideae</taxon>
        <taxon>Triticodae</taxon>
        <taxon>Triticeae</taxon>
        <taxon>Triticinae</taxon>
        <taxon>Triticum</taxon>
    </lineage>
</organism>
<feature type="region of interest" description="Disordered" evidence="1">
    <location>
        <begin position="1"/>
        <end position="25"/>
    </location>
</feature>
<sequence length="157" mass="17665">MMGWTVGSSGEKRAAVDRESHDDGRLQLPLPPLVGAARPLSPRPSFPSVRNRSAHRPSPIRVLLLGTSMPRSLSSSLSTAAGGLDWIGLYLLYYLFENLRCGPPNLRPQKEDLRVEKGHLNVIWRKELSRNQNVIILLFCRGESKDYLFLFMPADRV</sequence>
<reference evidence="2" key="2">
    <citation type="submission" date="2018-03" db="EMBL/GenBank/DDBJ databases">
        <title>The Triticum urartu genome reveals the dynamic nature of wheat genome evolution.</title>
        <authorList>
            <person name="Ling H."/>
            <person name="Ma B."/>
            <person name="Shi X."/>
            <person name="Liu H."/>
            <person name="Dong L."/>
            <person name="Sun H."/>
            <person name="Cao Y."/>
            <person name="Gao Q."/>
            <person name="Zheng S."/>
            <person name="Li Y."/>
            <person name="Yu Y."/>
            <person name="Du H."/>
            <person name="Qi M."/>
            <person name="Li Y."/>
            <person name="Yu H."/>
            <person name="Cui Y."/>
            <person name="Wang N."/>
            <person name="Chen C."/>
            <person name="Wu H."/>
            <person name="Zhao Y."/>
            <person name="Zhang J."/>
            <person name="Li Y."/>
            <person name="Zhou W."/>
            <person name="Zhang B."/>
            <person name="Hu W."/>
            <person name="Eijk M."/>
            <person name="Tang J."/>
            <person name="Witsenboer H."/>
            <person name="Zhao S."/>
            <person name="Li Z."/>
            <person name="Zhang A."/>
            <person name="Wang D."/>
            <person name="Liang C."/>
        </authorList>
    </citation>
    <scope>NUCLEOTIDE SEQUENCE [LARGE SCALE GENOMIC DNA]</scope>
    <source>
        <strain evidence="2">cv. G1812</strain>
    </source>
</reference>
<dbReference type="Proteomes" id="UP000015106">
    <property type="component" value="Chromosome 2"/>
</dbReference>
<evidence type="ECO:0000313" key="3">
    <source>
        <dbReference type="Proteomes" id="UP000015106"/>
    </source>
</evidence>
<accession>A0A8R7TEU5</accession>